<dbReference type="Proteomes" id="UP000232722">
    <property type="component" value="Unassembled WGS sequence"/>
</dbReference>
<comment type="subcellular location">
    <subcellularLocation>
        <location evidence="1">Membrane</location>
        <topology evidence="1">Multi-pass membrane protein</topology>
    </subcellularLocation>
</comment>
<evidence type="ECO:0000256" key="6">
    <source>
        <dbReference type="SAM" id="Phobius"/>
    </source>
</evidence>
<proteinExistence type="inferred from homology"/>
<evidence type="ECO:0000313" key="8">
    <source>
        <dbReference type="EMBL" id="PKC76144.1"/>
    </source>
</evidence>
<keyword evidence="5 6" id="KW-0472">Membrane</keyword>
<evidence type="ECO:0000256" key="1">
    <source>
        <dbReference type="ARBA" id="ARBA00004141"/>
    </source>
</evidence>
<feature type="transmembrane region" description="Helical" evidence="6">
    <location>
        <begin position="112"/>
        <end position="136"/>
    </location>
</feature>
<evidence type="ECO:0000256" key="4">
    <source>
        <dbReference type="ARBA" id="ARBA00022989"/>
    </source>
</evidence>
<reference evidence="7 10" key="2">
    <citation type="submission" date="2017-09" db="EMBL/GenBank/DDBJ databases">
        <title>Extensive intraspecific genome diversity in a model arbuscular mycorrhizal fungus.</title>
        <authorList>
            <person name="Chen E.C."/>
            <person name="Morin E."/>
            <person name="Beaudet D."/>
            <person name="Noel J."/>
            <person name="Ndikumana S."/>
            <person name="Charron P."/>
            <person name="St-Onge C."/>
            <person name="Giorgi J."/>
            <person name="Grigoriev I.V."/>
            <person name="Roux C."/>
            <person name="Martin F.M."/>
            <person name="Corradi N."/>
        </authorList>
    </citation>
    <scope>NUCLEOTIDE SEQUENCE [LARGE SCALE GENOMIC DNA]</scope>
    <source>
        <strain evidence="7 10">A5</strain>
    </source>
</reference>
<keyword evidence="3 6" id="KW-0812">Transmembrane</keyword>
<accession>A0A2N0PML7</accession>
<evidence type="ECO:0000313" key="7">
    <source>
        <dbReference type="EMBL" id="PKC08035.1"/>
    </source>
</evidence>
<dbReference type="VEuPathDB" id="FungiDB:RhiirA1_406615"/>
<dbReference type="InterPro" id="IPR038213">
    <property type="entry name" value="IFI6/IFI27-like_sf"/>
</dbReference>
<feature type="transmembrane region" description="Helical" evidence="6">
    <location>
        <begin position="143"/>
        <end position="164"/>
    </location>
</feature>
<comment type="caution">
    <text evidence="7">The sequence shown here is derived from an EMBL/GenBank/DDBJ whole genome shotgun (WGS) entry which is preliminary data.</text>
</comment>
<dbReference type="AlphaFoldDB" id="A0A2N0PML7"/>
<dbReference type="Proteomes" id="UP000232688">
    <property type="component" value="Unassembled WGS sequence"/>
</dbReference>
<dbReference type="VEuPathDB" id="FungiDB:FUN_001476"/>
<comment type="similarity">
    <text evidence="2">Belongs to the IFI6/IFI27 family.</text>
</comment>
<reference evidence="8 9" key="4">
    <citation type="submission" date="2017-10" db="EMBL/GenBank/DDBJ databases">
        <title>Genome analyses suggest a sexual origin of heterokaryosis in a supposedly ancient asexual fungus.</title>
        <authorList>
            <person name="Corradi N."/>
            <person name="Sedzielewska K."/>
            <person name="Noel J."/>
            <person name="Charron P."/>
            <person name="Farinelli L."/>
            <person name="Marton T."/>
            <person name="Kruger M."/>
            <person name="Pelin A."/>
            <person name="Brachmann A."/>
            <person name="Corradi N."/>
        </authorList>
    </citation>
    <scope>NUCLEOTIDE SEQUENCE [LARGE SCALE GENOMIC DNA]</scope>
    <source>
        <strain evidence="8 9">A1</strain>
    </source>
</reference>
<dbReference type="GO" id="GO:0016020">
    <property type="term" value="C:membrane"/>
    <property type="evidence" value="ECO:0007669"/>
    <property type="project" value="UniProtKB-SubCell"/>
</dbReference>
<dbReference type="PROSITE" id="PS51257">
    <property type="entry name" value="PROKAR_LIPOPROTEIN"/>
    <property type="match status" value="1"/>
</dbReference>
<evidence type="ECO:0000256" key="5">
    <source>
        <dbReference type="ARBA" id="ARBA00023136"/>
    </source>
</evidence>
<evidence type="ECO:0000256" key="2">
    <source>
        <dbReference type="ARBA" id="ARBA00007262"/>
    </source>
</evidence>
<evidence type="ECO:0000313" key="9">
    <source>
        <dbReference type="Proteomes" id="UP000232688"/>
    </source>
</evidence>
<dbReference type="InterPro" id="IPR009311">
    <property type="entry name" value="IFI6/IFI27-like"/>
</dbReference>
<evidence type="ECO:0000313" key="10">
    <source>
        <dbReference type="Proteomes" id="UP000232722"/>
    </source>
</evidence>
<dbReference type="Pfam" id="PF06140">
    <property type="entry name" value="Ifi-6-16"/>
    <property type="match status" value="1"/>
</dbReference>
<dbReference type="EMBL" id="LLXJ01000581">
    <property type="protein sequence ID" value="PKC08035.1"/>
    <property type="molecule type" value="Genomic_DNA"/>
</dbReference>
<reference evidence="7 10" key="1">
    <citation type="submission" date="2016-04" db="EMBL/GenBank/DDBJ databases">
        <title>Genome analyses suggest a sexual origin of heterokaryosis in a supposedly ancient asexual fungus.</title>
        <authorList>
            <person name="Ropars J."/>
            <person name="Sedzielewska K."/>
            <person name="Noel J."/>
            <person name="Charron P."/>
            <person name="Farinelli L."/>
            <person name="Marton T."/>
            <person name="Kruger M."/>
            <person name="Pelin A."/>
            <person name="Brachmann A."/>
            <person name="Corradi N."/>
        </authorList>
    </citation>
    <scope>NUCLEOTIDE SEQUENCE [LARGE SCALE GENOMIC DNA]</scope>
    <source>
        <strain evidence="7 10">A5</strain>
    </source>
</reference>
<dbReference type="EMBL" id="LLXH01000007">
    <property type="protein sequence ID" value="PKC76144.1"/>
    <property type="molecule type" value="Genomic_DNA"/>
</dbReference>
<reference evidence="8 9" key="3">
    <citation type="submission" date="2017-10" db="EMBL/GenBank/DDBJ databases">
        <title>Extensive intraspecific genome diversity in a model arbuscular mycorrhizal fungus.</title>
        <authorList>
            <person name="Chen E.C.H."/>
            <person name="Morin E."/>
            <person name="Baudet D."/>
            <person name="Noel J."/>
            <person name="Ndikumana S."/>
            <person name="Charron P."/>
            <person name="St-Onge C."/>
            <person name="Giorgi J."/>
            <person name="Grigoriev I.V."/>
            <person name="Roux C."/>
            <person name="Martin F.M."/>
            <person name="Corradi N."/>
        </authorList>
    </citation>
    <scope>NUCLEOTIDE SEQUENCE [LARGE SCALE GENOMIC DNA]</scope>
    <source>
        <strain evidence="8 9">A1</strain>
    </source>
</reference>
<protein>
    <submittedName>
        <fullName evidence="7">Uncharacterized protein</fullName>
    </submittedName>
</protein>
<organism evidence="7 10">
    <name type="scientific">Rhizophagus irregularis</name>
    <dbReference type="NCBI Taxonomy" id="588596"/>
    <lineage>
        <taxon>Eukaryota</taxon>
        <taxon>Fungi</taxon>
        <taxon>Fungi incertae sedis</taxon>
        <taxon>Mucoromycota</taxon>
        <taxon>Glomeromycotina</taxon>
        <taxon>Glomeromycetes</taxon>
        <taxon>Glomerales</taxon>
        <taxon>Glomeraceae</taxon>
        <taxon>Rhizophagus</taxon>
    </lineage>
</organism>
<name>A0A2N0PML7_9GLOM</name>
<gene>
    <name evidence="8" type="ORF">RhiirA1_406615</name>
    <name evidence="7" type="ORF">RhiirA5_358433</name>
</gene>
<keyword evidence="4 6" id="KW-1133">Transmembrane helix</keyword>
<sequence length="201" mass="21625">MASSRTSFYPTVVIFVIISCILCQFVASIPVSPRIVLQSHDNEVTIKISTGYHIYEKVSADAYKADESPTYNKVYDATIEFPSYTPNTLYDQLSDIFSDIRNYLAEFVGNHVSIIIGAIVIAVLAVLIIFGIMPLLITVLIRLIGFGVGGIIKGSYAAMIMAGYSGKVAVNSACAVLQSAGELGVKGFGGLIKLFLRLITG</sequence>
<feature type="transmembrane region" description="Helical" evidence="6">
    <location>
        <begin position="7"/>
        <end position="27"/>
    </location>
</feature>
<evidence type="ECO:0000256" key="3">
    <source>
        <dbReference type="ARBA" id="ARBA00022692"/>
    </source>
</evidence>
<dbReference type="VEuPathDB" id="FungiDB:RhiirFUN_026462"/>
<dbReference type="Gene3D" id="6.10.110.10">
    <property type="match status" value="1"/>
</dbReference>